<name>A0AAE0YI03_9GAST</name>
<organism evidence="1 2">
    <name type="scientific">Elysia crispata</name>
    <name type="common">lettuce slug</name>
    <dbReference type="NCBI Taxonomy" id="231223"/>
    <lineage>
        <taxon>Eukaryota</taxon>
        <taxon>Metazoa</taxon>
        <taxon>Spiralia</taxon>
        <taxon>Lophotrochozoa</taxon>
        <taxon>Mollusca</taxon>
        <taxon>Gastropoda</taxon>
        <taxon>Heterobranchia</taxon>
        <taxon>Euthyneura</taxon>
        <taxon>Panpulmonata</taxon>
        <taxon>Sacoglossa</taxon>
        <taxon>Placobranchoidea</taxon>
        <taxon>Plakobranchidae</taxon>
        <taxon>Elysia</taxon>
    </lineage>
</organism>
<reference evidence="1" key="1">
    <citation type="journal article" date="2023" name="G3 (Bethesda)">
        <title>A reference genome for the long-term kleptoplast-retaining sea slug Elysia crispata morphotype clarki.</title>
        <authorList>
            <person name="Eastman K.E."/>
            <person name="Pendleton A.L."/>
            <person name="Shaikh M.A."/>
            <person name="Suttiyut T."/>
            <person name="Ogas R."/>
            <person name="Tomko P."/>
            <person name="Gavelis G."/>
            <person name="Widhalm J.R."/>
            <person name="Wisecaver J.H."/>
        </authorList>
    </citation>
    <scope>NUCLEOTIDE SEQUENCE</scope>
    <source>
        <strain evidence="1">ECLA1</strain>
    </source>
</reference>
<protein>
    <submittedName>
        <fullName evidence="1">Uncharacterized protein</fullName>
    </submittedName>
</protein>
<gene>
    <name evidence="1" type="ORF">RRG08_065243</name>
</gene>
<accession>A0AAE0YI03</accession>
<evidence type="ECO:0000313" key="1">
    <source>
        <dbReference type="EMBL" id="KAK3746078.1"/>
    </source>
</evidence>
<keyword evidence="2" id="KW-1185">Reference proteome</keyword>
<sequence>MNFGRVLSERIFPCRESPRHQMPDSDTARYFFMDLLSSLSQIVTDQTTGRQAQAYAPTCHTPIMINLRSSQRVTLKFGQQRFCSPANSSYKLNKSWPGPSAVSAIAYVARSIFTINSNPLYCL</sequence>
<comment type="caution">
    <text evidence="1">The sequence shown here is derived from an EMBL/GenBank/DDBJ whole genome shotgun (WGS) entry which is preliminary data.</text>
</comment>
<dbReference type="Proteomes" id="UP001283361">
    <property type="component" value="Unassembled WGS sequence"/>
</dbReference>
<proteinExistence type="predicted"/>
<dbReference type="EMBL" id="JAWDGP010006169">
    <property type="protein sequence ID" value="KAK3746078.1"/>
    <property type="molecule type" value="Genomic_DNA"/>
</dbReference>
<evidence type="ECO:0000313" key="2">
    <source>
        <dbReference type="Proteomes" id="UP001283361"/>
    </source>
</evidence>
<dbReference type="AlphaFoldDB" id="A0AAE0YI03"/>